<dbReference type="OrthoDB" id="406864at2759"/>
<sequence length="344" mass="37222">MRAHLLLPLLASYSAAVHITVAKSEGNATSGLPYGAMEKNYCGEGGLYAELIRNRAFQGSIKYPSSLDAWSAIGESDLSLQNLSNLLSSVLPASVKVKGKGTAGIDVRPQKYYGSFYVKGSYSGVFPASLQSSTGKTLASVNVSSKSVADDWAQHEFSLTPKKSAANIKNTFSLTFDTSAESERWLFGLQPDQSLPATPLPWFLVPFLMNVNKYQWSPRMIAFNSNPDETASYLGARLFNHNLMTHMSPTTSTDSFGPLYYATGVNSKTESRIFKTTVYNSTADVPVSLTFEGVGRGATADLTILTAPDANEMNQVGGPNIVKRPENDDQGGARRACLVFNYQT</sequence>
<organism evidence="2 3">
    <name type="scientific">Penicillium capsulatum</name>
    <dbReference type="NCBI Taxonomy" id="69766"/>
    <lineage>
        <taxon>Eukaryota</taxon>
        <taxon>Fungi</taxon>
        <taxon>Dikarya</taxon>
        <taxon>Ascomycota</taxon>
        <taxon>Pezizomycotina</taxon>
        <taxon>Eurotiomycetes</taxon>
        <taxon>Eurotiomycetidae</taxon>
        <taxon>Eurotiales</taxon>
        <taxon>Aspergillaceae</taxon>
        <taxon>Penicillium</taxon>
    </lineage>
</organism>
<reference evidence="2" key="1">
    <citation type="submission" date="2022-11" db="EMBL/GenBank/DDBJ databases">
        <authorList>
            <person name="Petersen C."/>
        </authorList>
    </citation>
    <scope>NUCLEOTIDE SEQUENCE</scope>
    <source>
        <strain evidence="2">IBT 21917</strain>
    </source>
</reference>
<dbReference type="PANTHER" id="PTHR31776:SF0">
    <property type="entry name" value="ALPHA-L-ARABINOFURANOSIDASE 1"/>
    <property type="match status" value="1"/>
</dbReference>
<name>A0A9W9ISJ0_9EURO</name>
<evidence type="ECO:0000256" key="1">
    <source>
        <dbReference type="SAM" id="SignalP"/>
    </source>
</evidence>
<reference evidence="2" key="2">
    <citation type="journal article" date="2023" name="IMA Fungus">
        <title>Comparative genomic study of the Penicillium genus elucidates a diverse pangenome and 15 lateral gene transfer events.</title>
        <authorList>
            <person name="Petersen C."/>
            <person name="Sorensen T."/>
            <person name="Nielsen M.R."/>
            <person name="Sondergaard T.E."/>
            <person name="Sorensen J.L."/>
            <person name="Fitzpatrick D.A."/>
            <person name="Frisvad J.C."/>
            <person name="Nielsen K.L."/>
        </authorList>
    </citation>
    <scope>NUCLEOTIDE SEQUENCE</scope>
    <source>
        <strain evidence="2">IBT 21917</strain>
    </source>
</reference>
<dbReference type="Proteomes" id="UP001146351">
    <property type="component" value="Unassembled WGS sequence"/>
</dbReference>
<feature type="signal peptide" evidence="1">
    <location>
        <begin position="1"/>
        <end position="16"/>
    </location>
</feature>
<keyword evidence="3" id="KW-1185">Reference proteome</keyword>
<dbReference type="InterPro" id="IPR051563">
    <property type="entry name" value="Glycosyl_Hydrolase_51"/>
</dbReference>
<keyword evidence="1" id="KW-0732">Signal</keyword>
<dbReference type="PANTHER" id="PTHR31776">
    <property type="entry name" value="ALPHA-L-ARABINOFURANOSIDASE 1"/>
    <property type="match status" value="1"/>
</dbReference>
<feature type="chain" id="PRO_5040834143" evidence="1">
    <location>
        <begin position="17"/>
        <end position="344"/>
    </location>
</feature>
<comment type="caution">
    <text evidence="2">The sequence shown here is derived from an EMBL/GenBank/DDBJ whole genome shotgun (WGS) entry which is preliminary data.</text>
</comment>
<dbReference type="GO" id="GO:0046556">
    <property type="term" value="F:alpha-L-arabinofuranosidase activity"/>
    <property type="evidence" value="ECO:0007669"/>
    <property type="project" value="TreeGrafter"/>
</dbReference>
<protein>
    <submittedName>
        <fullName evidence="2">Uncharacterized protein</fullName>
    </submittedName>
</protein>
<dbReference type="AlphaFoldDB" id="A0A9W9ISJ0"/>
<proteinExistence type="predicted"/>
<accession>A0A9W9ISJ0</accession>
<gene>
    <name evidence="2" type="ORF">N7492_001536</name>
</gene>
<dbReference type="EMBL" id="JAPQKO010000001">
    <property type="protein sequence ID" value="KAJ5183920.1"/>
    <property type="molecule type" value="Genomic_DNA"/>
</dbReference>
<evidence type="ECO:0000313" key="2">
    <source>
        <dbReference type="EMBL" id="KAJ5183920.1"/>
    </source>
</evidence>
<evidence type="ECO:0000313" key="3">
    <source>
        <dbReference type="Proteomes" id="UP001146351"/>
    </source>
</evidence>